<dbReference type="InterPro" id="IPR033463">
    <property type="entry name" value="sCache_3"/>
</dbReference>
<reference evidence="8 9" key="1">
    <citation type="journal article" date="2016" name="Nat. Commun.">
        <title>Thousands of microbial genomes shed light on interconnected biogeochemical processes in an aquifer system.</title>
        <authorList>
            <person name="Anantharaman K."/>
            <person name="Brown C.T."/>
            <person name="Hug L.A."/>
            <person name="Sharon I."/>
            <person name="Castelle C.J."/>
            <person name="Probst A.J."/>
            <person name="Thomas B.C."/>
            <person name="Singh A."/>
            <person name="Wilkins M.J."/>
            <person name="Karaoz U."/>
            <person name="Brodie E.L."/>
            <person name="Williams K.H."/>
            <person name="Hubbard S.S."/>
            <person name="Banfield J.F."/>
        </authorList>
    </citation>
    <scope>NUCLEOTIDE SEQUENCE [LARGE SCALE GENOMIC DNA]</scope>
</reference>
<proteinExistence type="predicted"/>
<evidence type="ECO:0000313" key="8">
    <source>
        <dbReference type="EMBL" id="OGG11919.1"/>
    </source>
</evidence>
<keyword evidence="2" id="KW-1003">Cell membrane</keyword>
<dbReference type="CDD" id="cd18773">
    <property type="entry name" value="PDC1_HK_sensor"/>
    <property type="match status" value="1"/>
</dbReference>
<evidence type="ECO:0000256" key="2">
    <source>
        <dbReference type="ARBA" id="ARBA00022475"/>
    </source>
</evidence>
<feature type="transmembrane region" description="Helical" evidence="6">
    <location>
        <begin position="229"/>
        <end position="252"/>
    </location>
</feature>
<dbReference type="AlphaFoldDB" id="A0A1F5ZHC8"/>
<dbReference type="Pfam" id="PF17202">
    <property type="entry name" value="sCache_3_3"/>
    <property type="match status" value="1"/>
</dbReference>
<feature type="transmembrane region" description="Helical" evidence="6">
    <location>
        <begin position="187"/>
        <end position="217"/>
    </location>
</feature>
<dbReference type="SUPFAM" id="SSF103190">
    <property type="entry name" value="Sensory domain-like"/>
    <property type="match status" value="2"/>
</dbReference>
<keyword evidence="4 6" id="KW-1133">Transmembrane helix</keyword>
<keyword evidence="5 6" id="KW-0472">Membrane</keyword>
<accession>A0A1F5ZHC8</accession>
<gene>
    <name evidence="8" type="ORF">A2Z00_04320</name>
</gene>
<evidence type="ECO:0000256" key="3">
    <source>
        <dbReference type="ARBA" id="ARBA00022692"/>
    </source>
</evidence>
<dbReference type="Gene3D" id="3.30.450.20">
    <property type="entry name" value="PAS domain"/>
    <property type="match status" value="1"/>
</dbReference>
<feature type="transmembrane region" description="Helical" evidence="6">
    <location>
        <begin position="505"/>
        <end position="529"/>
    </location>
</feature>
<dbReference type="STRING" id="1798370.A2Z00_04320"/>
<feature type="domain" description="Single cache" evidence="7">
    <location>
        <begin position="399"/>
        <end position="497"/>
    </location>
</feature>
<dbReference type="InterPro" id="IPR029151">
    <property type="entry name" value="Sensor-like_sf"/>
</dbReference>
<sequence length="532" mass="57845">MWLQFFLENAHFAINLFVALVLFAVFWLYYDAWKEHKNRKDIIKLVGFFLLSLSFVISSVFVESSILSSSLLGETANEWLLMVTRLPGYFLLIVSLILDPLEEHPFHKKGGRVKGEGVAVLLPASLFIIPHALYPICAAVIGFLYLRRATVGLEDHLKPVAYSFFALSFAELLGCASLFAHTGNVTLYGLVASFGPVWIAAQVLLLGVAVVLGKWVFGYLLKQFQTQLFMIFTTTILLIFLITTVTFTGLLVKNIQDESLRQLETDVKVLQFTLDSKKSELASDVAAIAQNPQIIAAVTDKTRKVIADIAQDFLLAKKESSLAVTGDSGQVLARGEDRDRAGDSLSDDPLVKRALLGESASSVVTKDGVVAPQISLQAATPIKDKGSIIGVVLAGSVVDNAYVDGLKAATGLEAVIYGDNLVSAGTLMTSDGKSRLIGMKEDRSTIKTTVLANGQSYTGSVTLLQTPYFASYLPLKDVDNIPVGILFVGRPQYSVLQAAGRSIELTFIVTVLLLVFSIVPAYVVARYIAYQI</sequence>
<evidence type="ECO:0000256" key="1">
    <source>
        <dbReference type="ARBA" id="ARBA00004651"/>
    </source>
</evidence>
<feature type="transmembrane region" description="Helical" evidence="6">
    <location>
        <begin position="160"/>
        <end position="180"/>
    </location>
</feature>
<evidence type="ECO:0000259" key="7">
    <source>
        <dbReference type="Pfam" id="PF17202"/>
    </source>
</evidence>
<comment type="subcellular location">
    <subcellularLocation>
        <location evidence="1">Cell membrane</location>
        <topology evidence="1">Multi-pass membrane protein</topology>
    </subcellularLocation>
</comment>
<feature type="transmembrane region" description="Helical" evidence="6">
    <location>
        <begin position="119"/>
        <end position="145"/>
    </location>
</feature>
<feature type="transmembrane region" description="Helical" evidence="6">
    <location>
        <begin position="12"/>
        <end position="30"/>
    </location>
</feature>
<dbReference type="Proteomes" id="UP000177268">
    <property type="component" value="Unassembled WGS sequence"/>
</dbReference>
<feature type="transmembrane region" description="Helical" evidence="6">
    <location>
        <begin position="42"/>
        <end position="67"/>
    </location>
</feature>
<organism evidence="8 9">
    <name type="scientific">Candidatus Gottesmanbacteria bacterium RBG_13_45_10</name>
    <dbReference type="NCBI Taxonomy" id="1798370"/>
    <lineage>
        <taxon>Bacteria</taxon>
        <taxon>Candidatus Gottesmaniibacteriota</taxon>
    </lineage>
</organism>
<keyword evidence="3 6" id="KW-0812">Transmembrane</keyword>
<evidence type="ECO:0000313" key="9">
    <source>
        <dbReference type="Proteomes" id="UP000177268"/>
    </source>
</evidence>
<protein>
    <recommendedName>
        <fullName evidence="7">Single cache domain-containing protein</fullName>
    </recommendedName>
</protein>
<evidence type="ECO:0000256" key="4">
    <source>
        <dbReference type="ARBA" id="ARBA00022989"/>
    </source>
</evidence>
<comment type="caution">
    <text evidence="8">The sequence shown here is derived from an EMBL/GenBank/DDBJ whole genome shotgun (WGS) entry which is preliminary data.</text>
</comment>
<dbReference type="EMBL" id="MFIZ01000010">
    <property type="protein sequence ID" value="OGG11919.1"/>
    <property type="molecule type" value="Genomic_DNA"/>
</dbReference>
<name>A0A1F5ZHC8_9BACT</name>
<evidence type="ECO:0000256" key="6">
    <source>
        <dbReference type="SAM" id="Phobius"/>
    </source>
</evidence>
<dbReference type="GO" id="GO:0005886">
    <property type="term" value="C:plasma membrane"/>
    <property type="evidence" value="ECO:0007669"/>
    <property type="project" value="UniProtKB-SubCell"/>
</dbReference>
<evidence type="ECO:0000256" key="5">
    <source>
        <dbReference type="ARBA" id="ARBA00023136"/>
    </source>
</evidence>